<protein>
    <submittedName>
        <fullName evidence="2 3">40S ribosomal protein sa</fullName>
    </submittedName>
</protein>
<dbReference type="AlphaFoldDB" id="B0WNU6"/>
<keyword evidence="4" id="KW-1185">Reference proteome</keyword>
<organism>
    <name type="scientific">Culex quinquefasciatus</name>
    <name type="common">Southern house mosquito</name>
    <name type="synonym">Culex pungens</name>
    <dbReference type="NCBI Taxonomy" id="7176"/>
    <lineage>
        <taxon>Eukaryota</taxon>
        <taxon>Metazoa</taxon>
        <taxon>Ecdysozoa</taxon>
        <taxon>Arthropoda</taxon>
        <taxon>Hexapoda</taxon>
        <taxon>Insecta</taxon>
        <taxon>Pterygota</taxon>
        <taxon>Neoptera</taxon>
        <taxon>Endopterygota</taxon>
        <taxon>Diptera</taxon>
        <taxon>Nematocera</taxon>
        <taxon>Culicoidea</taxon>
        <taxon>Culicidae</taxon>
        <taxon>Culicinae</taxon>
        <taxon>Culicini</taxon>
        <taxon>Culex</taxon>
        <taxon>Culex</taxon>
    </lineage>
</organism>
<gene>
    <name evidence="3" type="primary">6041069</name>
    <name evidence="2" type="ORF">CpipJ_CPIJ008814</name>
</gene>
<accession>B0WNU6</accession>
<evidence type="ECO:0000313" key="4">
    <source>
        <dbReference type="Proteomes" id="UP000002320"/>
    </source>
</evidence>
<dbReference type="Proteomes" id="UP000002320">
    <property type="component" value="Unassembled WGS sequence"/>
</dbReference>
<dbReference type="HOGENOM" id="CLU_2924881_0_0_1"/>
<sequence length="61" mass="6629">MYNDEPIPAVEESGNWDEEAAPAAAAAVPAVIGAVIQQMIQADNERGLHPDRRIMGRSQDR</sequence>
<dbReference type="EMBL" id="DS232015">
    <property type="protein sequence ID" value="EDS31941.1"/>
    <property type="molecule type" value="Genomic_DNA"/>
</dbReference>
<dbReference type="VEuPathDB" id="VectorBase:CPIJ008814"/>
<evidence type="ECO:0000313" key="3">
    <source>
        <dbReference type="EnsemblMetazoa" id="CPIJ008814-PA"/>
    </source>
</evidence>
<dbReference type="EnsemblMetazoa" id="CPIJ008814-RA">
    <property type="protein sequence ID" value="CPIJ008814-PA"/>
    <property type="gene ID" value="CPIJ008814"/>
</dbReference>
<evidence type="ECO:0000256" key="1">
    <source>
        <dbReference type="SAM" id="MobiDB-lite"/>
    </source>
</evidence>
<dbReference type="GO" id="GO:0005840">
    <property type="term" value="C:ribosome"/>
    <property type="evidence" value="ECO:0007669"/>
    <property type="project" value="UniProtKB-KW"/>
</dbReference>
<reference evidence="3" key="2">
    <citation type="submission" date="2021-02" db="UniProtKB">
        <authorList>
            <consortium name="EnsemblMetazoa"/>
        </authorList>
    </citation>
    <scope>IDENTIFICATION</scope>
    <source>
        <strain evidence="3">JHB</strain>
    </source>
</reference>
<proteinExistence type="predicted"/>
<dbReference type="InParanoid" id="B0WNU6"/>
<keyword evidence="2" id="KW-0687">Ribonucleoprotein</keyword>
<dbReference type="KEGG" id="cqu:CpipJ_CPIJ008814"/>
<name>B0WNU6_CULQU</name>
<keyword evidence="2" id="KW-0689">Ribosomal protein</keyword>
<feature type="region of interest" description="Disordered" evidence="1">
    <location>
        <begin position="1"/>
        <end position="21"/>
    </location>
</feature>
<evidence type="ECO:0000313" key="2">
    <source>
        <dbReference type="EMBL" id="EDS31941.1"/>
    </source>
</evidence>
<reference evidence="2" key="1">
    <citation type="submission" date="2007-03" db="EMBL/GenBank/DDBJ databases">
        <title>Annotation of Culex pipiens quinquefasciatus.</title>
        <authorList>
            <consortium name="The Broad Institute Genome Sequencing Platform"/>
            <person name="Atkinson P.W."/>
            <person name="Hemingway J."/>
            <person name="Christensen B.M."/>
            <person name="Higgs S."/>
            <person name="Kodira C."/>
            <person name="Hannick L."/>
            <person name="Megy K."/>
            <person name="O'Leary S."/>
            <person name="Pearson M."/>
            <person name="Haas B.J."/>
            <person name="Mauceli E."/>
            <person name="Wortman J.R."/>
            <person name="Lee N.H."/>
            <person name="Guigo R."/>
            <person name="Stanke M."/>
            <person name="Alvarado L."/>
            <person name="Amedeo P."/>
            <person name="Antoine C.H."/>
            <person name="Arensburger P."/>
            <person name="Bidwell S.L."/>
            <person name="Crawford M."/>
            <person name="Camaro F."/>
            <person name="Devon K."/>
            <person name="Engels R."/>
            <person name="Hammond M."/>
            <person name="Howarth C."/>
            <person name="Koehrsen M."/>
            <person name="Lawson D."/>
            <person name="Montgomery P."/>
            <person name="Nene V."/>
            <person name="Nusbaum C."/>
            <person name="Puiu D."/>
            <person name="Romero-Severson J."/>
            <person name="Severson D.W."/>
            <person name="Shumway M."/>
            <person name="Sisk P."/>
            <person name="Stolte C."/>
            <person name="Zeng Q."/>
            <person name="Eisenstadt E."/>
            <person name="Fraser-Liggett C."/>
            <person name="Strausberg R."/>
            <person name="Galagan J."/>
            <person name="Birren B."/>
            <person name="Collins F.H."/>
        </authorList>
    </citation>
    <scope>NUCLEOTIDE SEQUENCE [LARGE SCALE GENOMIC DNA]</scope>
    <source>
        <strain evidence="2">JHB</strain>
    </source>
</reference>